<organism evidence="1 2">
    <name type="scientific">Aurantimicrobium minutum</name>
    <dbReference type="NCBI Taxonomy" id="708131"/>
    <lineage>
        <taxon>Bacteria</taxon>
        <taxon>Bacillati</taxon>
        <taxon>Actinomycetota</taxon>
        <taxon>Actinomycetes</taxon>
        <taxon>Micrococcales</taxon>
        <taxon>Microbacteriaceae</taxon>
        <taxon>Aurantimicrobium</taxon>
    </lineage>
</organism>
<dbReference type="AlphaFoldDB" id="A0A173LVP5"/>
<gene>
    <name evidence="1" type="ORF">AUMI_13770</name>
</gene>
<evidence type="ECO:0008006" key="3">
    <source>
        <dbReference type="Google" id="ProtNLM"/>
    </source>
</evidence>
<dbReference type="Proteomes" id="UP000243847">
    <property type="component" value="Chromosome sequence1"/>
</dbReference>
<evidence type="ECO:0000313" key="2">
    <source>
        <dbReference type="Proteomes" id="UP000243847"/>
    </source>
</evidence>
<dbReference type="InterPro" id="IPR036038">
    <property type="entry name" value="Aminotransferase-like"/>
</dbReference>
<protein>
    <recommendedName>
        <fullName evidence="3">Branched-chain amino acid aminotransferase/4-amino-4-deoxychorismate lyase</fullName>
    </recommendedName>
</protein>
<dbReference type="EMBL" id="AP017457">
    <property type="protein sequence ID" value="BAU98919.1"/>
    <property type="molecule type" value="Genomic_DNA"/>
</dbReference>
<dbReference type="GeneID" id="80451561"/>
<dbReference type="InterPro" id="IPR043132">
    <property type="entry name" value="BCAT-like_C"/>
</dbReference>
<dbReference type="InterPro" id="IPR001544">
    <property type="entry name" value="Aminotrans_IV"/>
</dbReference>
<dbReference type="GO" id="GO:0003824">
    <property type="term" value="F:catalytic activity"/>
    <property type="evidence" value="ECO:0007669"/>
    <property type="project" value="InterPro"/>
</dbReference>
<sequence>MDVLRLRWNGTELVDITGAPEIPLYVADSFFLEDGKVVGYQRHLERFTTSTQRQGLVRSVDPFLEKVTTALPREGKWFPRIDLTERGELEVWIRPAPPLKQSLVLSTSATDPRQEPTIKGPDIPALNEIRAQAQNQGADDAVILDSRGRIVDGSTTCLVWVEGHRVVIPPMEALRVDSITVSILKDILQTQGIAIEEGWATPADIEGCELYALNALHGIRSALSWVNGPTLRVNHERLNVWRNFYAGQTEKLPVTS</sequence>
<dbReference type="Pfam" id="PF01063">
    <property type="entry name" value="Aminotran_4"/>
    <property type="match status" value="1"/>
</dbReference>
<name>A0A173LVP5_9MICO</name>
<reference evidence="1 2" key="1">
    <citation type="journal article" date="2016" name="Genome Announc.">
        <title>Complete Genome Sequence of Aurantimicrobium minutum Type Strain KNCT, a Planktonic Ultramicrobacterium Isolated from River Water.</title>
        <authorList>
            <person name="Nakai R."/>
            <person name="Fujisawa T."/>
            <person name="Nakamura Y."/>
            <person name="Nishide H."/>
            <person name="Uchiyama I."/>
            <person name="Baba T."/>
            <person name="Toyoda A."/>
            <person name="Fujiyama A."/>
            <person name="Naganuma T."/>
            <person name="Niki H."/>
        </authorList>
    </citation>
    <scope>NUCLEOTIDE SEQUENCE [LARGE SCALE GENOMIC DNA]</scope>
    <source>
        <strain evidence="1 2">KNC</strain>
    </source>
</reference>
<dbReference type="RefSeq" id="WP_096380714.1">
    <property type="nucleotide sequence ID" value="NZ_AP017457.1"/>
</dbReference>
<dbReference type="KEGG" id="amin:AUMI_13770"/>
<dbReference type="SUPFAM" id="SSF56752">
    <property type="entry name" value="D-aminoacid aminotransferase-like PLP-dependent enzymes"/>
    <property type="match status" value="1"/>
</dbReference>
<evidence type="ECO:0000313" key="1">
    <source>
        <dbReference type="EMBL" id="BAU98919.1"/>
    </source>
</evidence>
<dbReference type="OrthoDB" id="4570776at2"/>
<proteinExistence type="predicted"/>
<accession>A0A173LVP5</accession>
<dbReference type="Gene3D" id="3.20.10.10">
    <property type="entry name" value="D-amino Acid Aminotransferase, subunit A, domain 2"/>
    <property type="match status" value="1"/>
</dbReference>